<dbReference type="AlphaFoldDB" id="A0A8H5FXH4"/>
<comment type="similarity">
    <text evidence="1">Belongs to the universal ribosomal protein uL10 family.</text>
</comment>
<evidence type="ECO:0000313" key="3">
    <source>
        <dbReference type="Proteomes" id="UP000559027"/>
    </source>
</evidence>
<dbReference type="InterPro" id="IPR047865">
    <property type="entry name" value="Ribosomal_uL10_bac_type"/>
</dbReference>
<protein>
    <submittedName>
        <fullName evidence="2">Uncharacterized protein</fullName>
    </submittedName>
</protein>
<dbReference type="EMBL" id="JAACJO010000011">
    <property type="protein sequence ID" value="KAF5352559.1"/>
    <property type="molecule type" value="Genomic_DNA"/>
</dbReference>
<evidence type="ECO:0000256" key="1">
    <source>
        <dbReference type="ARBA" id="ARBA00008889"/>
    </source>
</evidence>
<evidence type="ECO:0000313" key="2">
    <source>
        <dbReference type="EMBL" id="KAF5352559.1"/>
    </source>
</evidence>
<reference evidence="2 3" key="1">
    <citation type="journal article" date="2020" name="ISME J.">
        <title>Uncovering the hidden diversity of litter-decomposition mechanisms in mushroom-forming fungi.</title>
        <authorList>
            <person name="Floudas D."/>
            <person name="Bentzer J."/>
            <person name="Ahren D."/>
            <person name="Johansson T."/>
            <person name="Persson P."/>
            <person name="Tunlid A."/>
        </authorList>
    </citation>
    <scope>NUCLEOTIDE SEQUENCE [LARGE SCALE GENOMIC DNA]</scope>
    <source>
        <strain evidence="2 3">CBS 146.42</strain>
    </source>
</reference>
<dbReference type="SUPFAM" id="SSF160369">
    <property type="entry name" value="Ribosomal protein L10-like"/>
    <property type="match status" value="1"/>
</dbReference>
<dbReference type="OrthoDB" id="360689at2759"/>
<name>A0A8H5FXH4_9AGAR</name>
<comment type="caution">
    <text evidence="2">The sequence shown here is derived from an EMBL/GenBank/DDBJ whole genome shotgun (WGS) entry which is preliminary data.</text>
</comment>
<accession>A0A8H5FXH4</accession>
<dbReference type="Proteomes" id="UP000559027">
    <property type="component" value="Unassembled WGS sequence"/>
</dbReference>
<organism evidence="2 3">
    <name type="scientific">Leucocoprinus leucothites</name>
    <dbReference type="NCBI Taxonomy" id="201217"/>
    <lineage>
        <taxon>Eukaryota</taxon>
        <taxon>Fungi</taxon>
        <taxon>Dikarya</taxon>
        <taxon>Basidiomycota</taxon>
        <taxon>Agaricomycotina</taxon>
        <taxon>Agaricomycetes</taxon>
        <taxon>Agaricomycetidae</taxon>
        <taxon>Agaricales</taxon>
        <taxon>Agaricineae</taxon>
        <taxon>Agaricaceae</taxon>
        <taxon>Leucocoprinus</taxon>
    </lineage>
</organism>
<proteinExistence type="inferred from homology"/>
<gene>
    <name evidence="2" type="ORF">D9756_006092</name>
</gene>
<keyword evidence="3" id="KW-1185">Reference proteome</keyword>
<sequence>MLGWKSSSQCTFRLAHRIPSTTRTYAVSLDPPQRLPGKKYPRIFKDKKANQYNWYTSLLQSHTNSPVLFLQHEDFSADRLRKLRLDIATAARRTLPPSLADPASETLPPLPTLTAVRTSILGAALRDLPGVNRSSVKKMMKGTKGSFALLTLPNFHPPQLKAVLTAMGKSVPPKKPKTPEELKQAEAVKNADPAQPGRRMKRVRETRTPDLKVVGALIEGRVFLKDGVNDVSNLPTLDTLRSHIVGLLGSPASQLAAVLGQASGGALARTLEGFKKGLEEEQGEQPPQ</sequence>
<dbReference type="PANTHER" id="PTHR11560">
    <property type="entry name" value="39S RIBOSOMAL PROTEIN L10, MITOCHONDRIAL"/>
    <property type="match status" value="1"/>
</dbReference>
<dbReference type="InterPro" id="IPR043141">
    <property type="entry name" value="Ribosomal_uL10-like_sf"/>
</dbReference>